<dbReference type="EC" id="2.7.13.3" evidence="2"/>
<feature type="domain" description="Signal transduction histidine kinase subgroup 3 dimerisation and phosphoacceptor" evidence="12">
    <location>
        <begin position="190"/>
        <end position="255"/>
    </location>
</feature>
<dbReference type="InterPro" id="IPR036890">
    <property type="entry name" value="HATPase_C_sf"/>
</dbReference>
<reference evidence="14 15" key="1">
    <citation type="submission" date="2017-11" db="EMBL/GenBank/DDBJ databases">
        <title>Draft genome of actinobacteria isolated from guarana (Paullinia cupana (Mart.) Ducke.</title>
        <authorList>
            <person name="Siqueira K.A."/>
            <person name="Liotti R.G."/>
            <person name="Mendes T.A.O."/>
            <person name="Soares M.A."/>
        </authorList>
    </citation>
    <scope>NUCLEOTIDE SEQUENCE [LARGE SCALE GENOMIC DNA]</scope>
    <source>
        <strain evidence="14 15">193</strain>
    </source>
</reference>
<keyword evidence="10" id="KW-1133">Transmembrane helix</keyword>
<dbReference type="PANTHER" id="PTHR24421">
    <property type="entry name" value="NITRATE/NITRITE SENSOR PROTEIN NARX-RELATED"/>
    <property type="match status" value="1"/>
</dbReference>
<dbReference type="InterPro" id="IPR055558">
    <property type="entry name" value="DUF7134"/>
</dbReference>
<accession>A0A3M0I995</accession>
<evidence type="ECO:0000256" key="5">
    <source>
        <dbReference type="ARBA" id="ARBA00022741"/>
    </source>
</evidence>
<keyword evidence="7" id="KW-0067">ATP-binding</keyword>
<evidence type="ECO:0000256" key="1">
    <source>
        <dbReference type="ARBA" id="ARBA00000085"/>
    </source>
</evidence>
<evidence type="ECO:0000256" key="8">
    <source>
        <dbReference type="ARBA" id="ARBA00023012"/>
    </source>
</evidence>
<evidence type="ECO:0000259" key="11">
    <source>
        <dbReference type="Pfam" id="PF02518"/>
    </source>
</evidence>
<evidence type="ECO:0000259" key="13">
    <source>
        <dbReference type="Pfam" id="PF23539"/>
    </source>
</evidence>
<dbReference type="Pfam" id="PF02518">
    <property type="entry name" value="HATPase_c"/>
    <property type="match status" value="1"/>
</dbReference>
<organism evidence="14 15">
    <name type="scientific">Streptomyces shenzhenensis</name>
    <dbReference type="NCBI Taxonomy" id="943815"/>
    <lineage>
        <taxon>Bacteria</taxon>
        <taxon>Bacillati</taxon>
        <taxon>Actinomycetota</taxon>
        <taxon>Actinomycetes</taxon>
        <taxon>Kitasatosporales</taxon>
        <taxon>Streptomycetaceae</taxon>
        <taxon>Streptomyces</taxon>
    </lineage>
</organism>
<feature type="domain" description="Histidine kinase/HSP90-like ATPase" evidence="11">
    <location>
        <begin position="315"/>
        <end position="410"/>
    </location>
</feature>
<evidence type="ECO:0000256" key="6">
    <source>
        <dbReference type="ARBA" id="ARBA00022777"/>
    </source>
</evidence>
<gene>
    <name evidence="14" type="ORF">CTZ28_14595</name>
</gene>
<dbReference type="Gene3D" id="3.30.565.10">
    <property type="entry name" value="Histidine kinase-like ATPase, C-terminal domain"/>
    <property type="match status" value="1"/>
</dbReference>
<evidence type="ECO:0000256" key="4">
    <source>
        <dbReference type="ARBA" id="ARBA00022679"/>
    </source>
</evidence>
<keyword evidence="15" id="KW-1185">Reference proteome</keyword>
<dbReference type="Proteomes" id="UP000270471">
    <property type="component" value="Unassembled WGS sequence"/>
</dbReference>
<dbReference type="CDD" id="cd16917">
    <property type="entry name" value="HATPase_UhpB-NarQ-NarX-like"/>
    <property type="match status" value="1"/>
</dbReference>
<keyword evidence="8" id="KW-0902">Two-component regulatory system</keyword>
<feature type="compositionally biased region" description="Basic and acidic residues" evidence="9">
    <location>
        <begin position="266"/>
        <end position="284"/>
    </location>
</feature>
<feature type="transmembrane region" description="Helical" evidence="10">
    <location>
        <begin position="137"/>
        <end position="158"/>
    </location>
</feature>
<keyword evidence="6 14" id="KW-0418">Kinase</keyword>
<keyword evidence="3" id="KW-0597">Phosphoprotein</keyword>
<evidence type="ECO:0000259" key="12">
    <source>
        <dbReference type="Pfam" id="PF07730"/>
    </source>
</evidence>
<dbReference type="Pfam" id="PF23539">
    <property type="entry name" value="DUF7134"/>
    <property type="match status" value="1"/>
</dbReference>
<dbReference type="GO" id="GO:0005524">
    <property type="term" value="F:ATP binding"/>
    <property type="evidence" value="ECO:0007669"/>
    <property type="project" value="UniProtKB-KW"/>
</dbReference>
<evidence type="ECO:0000256" key="3">
    <source>
        <dbReference type="ARBA" id="ARBA00022553"/>
    </source>
</evidence>
<dbReference type="InterPro" id="IPR003594">
    <property type="entry name" value="HATPase_dom"/>
</dbReference>
<keyword evidence="5" id="KW-0547">Nucleotide-binding</keyword>
<dbReference type="AlphaFoldDB" id="A0A3M0I995"/>
<evidence type="ECO:0000256" key="7">
    <source>
        <dbReference type="ARBA" id="ARBA00022840"/>
    </source>
</evidence>
<feature type="region of interest" description="Disordered" evidence="9">
    <location>
        <begin position="257"/>
        <end position="284"/>
    </location>
</feature>
<evidence type="ECO:0000313" key="14">
    <source>
        <dbReference type="EMBL" id="RMB85354.1"/>
    </source>
</evidence>
<protein>
    <recommendedName>
        <fullName evidence="2">histidine kinase</fullName>
        <ecNumber evidence="2">2.7.13.3</ecNumber>
    </recommendedName>
</protein>
<dbReference type="Pfam" id="PF07730">
    <property type="entry name" value="HisKA_3"/>
    <property type="match status" value="1"/>
</dbReference>
<dbReference type="Gene3D" id="1.20.5.1930">
    <property type="match status" value="1"/>
</dbReference>
<feature type="domain" description="DUF7134" evidence="13">
    <location>
        <begin position="5"/>
        <end position="162"/>
    </location>
</feature>
<keyword evidence="10" id="KW-0472">Membrane</keyword>
<keyword evidence="4" id="KW-0808">Transferase</keyword>
<dbReference type="GO" id="GO:0000155">
    <property type="term" value="F:phosphorelay sensor kinase activity"/>
    <property type="evidence" value="ECO:0007669"/>
    <property type="project" value="InterPro"/>
</dbReference>
<comment type="caution">
    <text evidence="14">The sequence shown here is derived from an EMBL/GenBank/DDBJ whole genome shotgun (WGS) entry which is preliminary data.</text>
</comment>
<comment type="catalytic activity">
    <reaction evidence="1">
        <text>ATP + protein L-histidine = ADP + protein N-phospho-L-histidine.</text>
        <dbReference type="EC" id="2.7.13.3"/>
    </reaction>
</comment>
<dbReference type="InterPro" id="IPR011712">
    <property type="entry name" value="Sig_transdc_His_kin_sub3_dim/P"/>
</dbReference>
<feature type="transmembrane region" description="Helical" evidence="10">
    <location>
        <begin position="105"/>
        <end position="125"/>
    </location>
</feature>
<name>A0A3M0I995_9ACTN</name>
<evidence type="ECO:0000256" key="2">
    <source>
        <dbReference type="ARBA" id="ARBA00012438"/>
    </source>
</evidence>
<dbReference type="GO" id="GO:0046983">
    <property type="term" value="F:protein dimerization activity"/>
    <property type="evidence" value="ECO:0007669"/>
    <property type="project" value="InterPro"/>
</dbReference>
<evidence type="ECO:0000313" key="15">
    <source>
        <dbReference type="Proteomes" id="UP000270471"/>
    </source>
</evidence>
<dbReference type="GO" id="GO:0016020">
    <property type="term" value="C:membrane"/>
    <property type="evidence" value="ECO:0007669"/>
    <property type="project" value="InterPro"/>
</dbReference>
<dbReference type="PANTHER" id="PTHR24421:SF10">
    <property type="entry name" value="NITRATE_NITRITE SENSOR PROTEIN NARQ"/>
    <property type="match status" value="1"/>
</dbReference>
<evidence type="ECO:0000256" key="9">
    <source>
        <dbReference type="SAM" id="MobiDB-lite"/>
    </source>
</evidence>
<keyword evidence="10" id="KW-0812">Transmembrane</keyword>
<evidence type="ECO:0000256" key="10">
    <source>
        <dbReference type="SAM" id="Phobius"/>
    </source>
</evidence>
<dbReference type="InterPro" id="IPR050482">
    <property type="entry name" value="Sensor_HK_TwoCompSys"/>
</dbReference>
<proteinExistence type="predicted"/>
<dbReference type="SUPFAM" id="SSF55874">
    <property type="entry name" value="ATPase domain of HSP90 chaperone/DNA topoisomerase II/histidine kinase"/>
    <property type="match status" value="1"/>
</dbReference>
<sequence length="420" mass="44824">MESLARWRGRHPRLMDVLLVVLVAAPPVIRDQPGWRPVWVQITVHAALVLPLLWRRRHPVPVAALVTAAFWAQYLGDVWGREPGRGALAMATVFYTLSVRGLRRAAAVTAACAGACVLLWTPGWVTDYPRAGTGGNAWLTPLSVVLWLAGAWILGAYVRARRAYLAEFARRADLAESRRLALARAAVAEERARIAREIHDVLAHGVTVMVLNAEGARLARATDPTAPDRALSAIGSTGRAALLELRQLLDVLRADDGPAGAPDAPRTGELHDTHGEFTARGPTLDDLRPLVDRLHADSCLELTGERDGVSAAVAEQTYRIVQEALTNVVKHASPDAATRVRIDLGTPGPERRVRIRVDNAAGTGTAPPALPASAGRGLVGMRERAALYGGTVEAGPLPGGGYRVAATLWLTTGPLAAAPR</sequence>
<dbReference type="EMBL" id="PENI01000007">
    <property type="protein sequence ID" value="RMB85354.1"/>
    <property type="molecule type" value="Genomic_DNA"/>
</dbReference>